<evidence type="ECO:0000313" key="2">
    <source>
        <dbReference type="EMBL" id="KAA9111255.1"/>
    </source>
</evidence>
<sequence>MTGTNGGTDAAPHAEAPFGDAEHGDGLSIGVRRGDPTPEELAALTAVVSDAYAREAADAVASDPPGMSAWAVSQRTLRMPLRRELGWSRSAW</sequence>
<comment type="caution">
    <text evidence="2">The sequence shown here is derived from an EMBL/GenBank/DDBJ whole genome shotgun (WGS) entry which is preliminary data.</text>
</comment>
<dbReference type="InterPro" id="IPR032716">
    <property type="entry name" value="ACC_epsilon"/>
</dbReference>
<reference evidence="3" key="1">
    <citation type="submission" date="2019-09" db="EMBL/GenBank/DDBJ databases">
        <title>Mumia zhuanghuii sp. nov. isolated from the intestinal contents of plateau pika (Ochotona curzoniae) in the Qinghai-Tibet plateau of China.</title>
        <authorList>
            <person name="Tian Z."/>
        </authorList>
    </citation>
    <scope>NUCLEOTIDE SEQUENCE [LARGE SCALE GENOMIC DNA]</scope>
    <source>
        <strain evidence="3">JCM 30598</strain>
    </source>
</reference>
<dbReference type="OrthoDB" id="5120802at2"/>
<evidence type="ECO:0000313" key="3">
    <source>
        <dbReference type="Proteomes" id="UP000325827"/>
    </source>
</evidence>
<proteinExistence type="predicted"/>
<dbReference type="GO" id="GO:0003989">
    <property type="term" value="F:acetyl-CoA carboxylase activity"/>
    <property type="evidence" value="ECO:0007669"/>
    <property type="project" value="InterPro"/>
</dbReference>
<dbReference type="GO" id="GO:0004658">
    <property type="term" value="F:propionyl-CoA carboxylase activity"/>
    <property type="evidence" value="ECO:0007669"/>
    <property type="project" value="InterPro"/>
</dbReference>
<feature type="region of interest" description="Disordered" evidence="1">
    <location>
        <begin position="1"/>
        <end position="36"/>
    </location>
</feature>
<organism evidence="2 3">
    <name type="scientific">Microbacterium rhizomatis</name>
    <dbReference type="NCBI Taxonomy" id="1631477"/>
    <lineage>
        <taxon>Bacteria</taxon>
        <taxon>Bacillati</taxon>
        <taxon>Actinomycetota</taxon>
        <taxon>Actinomycetes</taxon>
        <taxon>Micrococcales</taxon>
        <taxon>Microbacteriaceae</taxon>
        <taxon>Microbacterium</taxon>
    </lineage>
</organism>
<dbReference type="AlphaFoldDB" id="A0A5J5J8B5"/>
<dbReference type="Proteomes" id="UP000325827">
    <property type="component" value="Unassembled WGS sequence"/>
</dbReference>
<name>A0A5J5J8B5_9MICO</name>
<protein>
    <submittedName>
        <fullName evidence="2">Acyl-CoA carboxylase subunit epsilon</fullName>
    </submittedName>
</protein>
<gene>
    <name evidence="2" type="ORF">F6B43_06590</name>
</gene>
<dbReference type="RefSeq" id="WP_150448024.1">
    <property type="nucleotide sequence ID" value="NZ_VYSA01000001.1"/>
</dbReference>
<dbReference type="Pfam" id="PF13822">
    <property type="entry name" value="ACC_epsilon"/>
    <property type="match status" value="1"/>
</dbReference>
<keyword evidence="3" id="KW-1185">Reference proteome</keyword>
<accession>A0A5J5J8B5</accession>
<evidence type="ECO:0000256" key="1">
    <source>
        <dbReference type="SAM" id="MobiDB-lite"/>
    </source>
</evidence>
<dbReference type="EMBL" id="VYSA01000001">
    <property type="protein sequence ID" value="KAA9111255.1"/>
    <property type="molecule type" value="Genomic_DNA"/>
</dbReference>